<dbReference type="GO" id="GO:0043565">
    <property type="term" value="F:sequence-specific DNA binding"/>
    <property type="evidence" value="ECO:0007669"/>
    <property type="project" value="InterPro"/>
</dbReference>
<dbReference type="AlphaFoldDB" id="A0A242K2T9"/>
<keyword evidence="7" id="KW-1185">Reference proteome</keyword>
<dbReference type="InterPro" id="IPR018060">
    <property type="entry name" value="HTH_AraC"/>
</dbReference>
<keyword evidence="3" id="KW-0804">Transcription</keyword>
<protein>
    <submittedName>
        <fullName evidence="6">AraC family transcriptional regulator</fullName>
    </submittedName>
</protein>
<dbReference type="GO" id="GO:0003700">
    <property type="term" value="F:DNA-binding transcription factor activity"/>
    <property type="evidence" value="ECO:0007669"/>
    <property type="project" value="InterPro"/>
</dbReference>
<evidence type="ECO:0000313" key="7">
    <source>
        <dbReference type="Proteomes" id="UP000195141"/>
    </source>
</evidence>
<dbReference type="SMART" id="SM00342">
    <property type="entry name" value="HTH_ARAC"/>
    <property type="match status" value="1"/>
</dbReference>
<evidence type="ECO:0000313" key="5">
    <source>
        <dbReference type="EMBL" id="OTP12908.1"/>
    </source>
</evidence>
<reference evidence="6" key="3">
    <citation type="submission" date="2024-03" db="EMBL/GenBank/DDBJ databases">
        <title>The Genome Sequence of Enterococcus sp. DIV0242b.</title>
        <authorList>
            <consortium name="The Broad Institute Genomics Platform"/>
            <consortium name="The Broad Institute Microbial Omics Core"/>
            <consortium name="The Broad Institute Genomic Center for Infectious Diseases"/>
            <person name="Earl A."/>
            <person name="Manson A."/>
            <person name="Gilmore M."/>
            <person name="Schwartman J."/>
            <person name="Shea T."/>
            <person name="Abouelleil A."/>
            <person name="Cao P."/>
            <person name="Chapman S."/>
            <person name="Cusick C."/>
            <person name="Young S."/>
            <person name="Neafsey D."/>
            <person name="Nusbaum C."/>
            <person name="Birren B."/>
        </authorList>
    </citation>
    <scope>NUCLEOTIDE SEQUENCE</scope>
    <source>
        <strain evidence="6">9E7_DIV0242</strain>
    </source>
</reference>
<dbReference type="PANTHER" id="PTHR43280:SF28">
    <property type="entry name" value="HTH-TYPE TRANSCRIPTIONAL ACTIVATOR RHAS"/>
    <property type="match status" value="1"/>
</dbReference>
<dbReference type="PROSITE" id="PS01124">
    <property type="entry name" value="HTH_ARAC_FAMILY_2"/>
    <property type="match status" value="1"/>
</dbReference>
<dbReference type="PANTHER" id="PTHR43280">
    <property type="entry name" value="ARAC-FAMILY TRANSCRIPTIONAL REGULATOR"/>
    <property type="match status" value="1"/>
</dbReference>
<dbReference type="RefSeq" id="WP_086350473.1">
    <property type="nucleotide sequence ID" value="NZ_CP147247.1"/>
</dbReference>
<accession>A0A242K2T9</accession>
<name>A0A242K2T9_9ENTE</name>
<dbReference type="InterPro" id="IPR009057">
    <property type="entry name" value="Homeodomain-like_sf"/>
</dbReference>
<evidence type="ECO:0000259" key="4">
    <source>
        <dbReference type="PROSITE" id="PS01124"/>
    </source>
</evidence>
<dbReference type="EMBL" id="NGMM01000006">
    <property type="protein sequence ID" value="OTP12908.1"/>
    <property type="molecule type" value="Genomic_DNA"/>
</dbReference>
<keyword evidence="1" id="KW-0805">Transcription regulation</keyword>
<dbReference type="Pfam" id="PF12833">
    <property type="entry name" value="HTH_18"/>
    <property type="match status" value="1"/>
</dbReference>
<sequence length="130" mass="15316">MNKQTKKSISKQVYTRLINKTEDYIEQNLKEPLSLTLLARNAHLSDFHFHRIFSSYSTETVNEFTTRFKLERAAIFLCINPSISITTIAMEYGYSDSSSFSRTFKKHFGLSPAKYRKQQDLPRNTDWFMK</sequence>
<reference evidence="6" key="2">
    <citation type="submission" date="2017-05" db="EMBL/GenBank/DDBJ databases">
        <authorList>
            <consortium name="The Broad Institute Genomics Platform"/>
            <consortium name="The Broad Institute Genomic Center for Infectious Diseases"/>
            <person name="Earl A."/>
            <person name="Manson A."/>
            <person name="Schwartman J."/>
            <person name="Gilmore M."/>
            <person name="Abouelleil A."/>
            <person name="Cao P."/>
            <person name="Chapman S."/>
            <person name="Cusick C."/>
            <person name="Shea T."/>
            <person name="Young S."/>
            <person name="Neafsey D."/>
            <person name="Nusbaum C."/>
            <person name="Birren B."/>
        </authorList>
    </citation>
    <scope>NUCLEOTIDE SEQUENCE</scope>
    <source>
        <strain evidence="6">9E7_DIV0242</strain>
    </source>
</reference>
<gene>
    <name evidence="6" type="ORF">A5888_001533</name>
    <name evidence="5" type="ORF">A5888_003490</name>
</gene>
<dbReference type="EMBL" id="CP147247">
    <property type="protein sequence ID" value="WYJ89807.1"/>
    <property type="molecule type" value="Genomic_DNA"/>
</dbReference>
<proteinExistence type="predicted"/>
<evidence type="ECO:0000256" key="2">
    <source>
        <dbReference type="ARBA" id="ARBA00023125"/>
    </source>
</evidence>
<dbReference type="PRINTS" id="PR00032">
    <property type="entry name" value="HTHARAC"/>
</dbReference>
<dbReference type="Gene3D" id="1.10.10.60">
    <property type="entry name" value="Homeodomain-like"/>
    <property type="match status" value="2"/>
</dbReference>
<evidence type="ECO:0000256" key="3">
    <source>
        <dbReference type="ARBA" id="ARBA00023163"/>
    </source>
</evidence>
<organism evidence="5">
    <name type="scientific">Candidatus Enterococcus clewellii</name>
    <dbReference type="NCBI Taxonomy" id="1834193"/>
    <lineage>
        <taxon>Bacteria</taxon>
        <taxon>Bacillati</taxon>
        <taxon>Bacillota</taxon>
        <taxon>Bacilli</taxon>
        <taxon>Lactobacillales</taxon>
        <taxon>Enterococcaceae</taxon>
        <taxon>Enterococcus</taxon>
    </lineage>
</organism>
<reference evidence="5" key="1">
    <citation type="submission" date="2017-05" db="EMBL/GenBank/DDBJ databases">
        <title>The Genome Sequence of Enterococcus sp. 9E7_DIV0242.</title>
        <authorList>
            <consortium name="The Broad Institute Genomics Platform"/>
            <consortium name="The Broad Institute Genomic Center for Infectious Diseases"/>
            <person name="Earl A."/>
            <person name="Manson A."/>
            <person name="Schwartman J."/>
            <person name="Gilmore M."/>
            <person name="Abouelleil A."/>
            <person name="Cao P."/>
            <person name="Chapman S."/>
            <person name="Cusick C."/>
            <person name="Shea T."/>
            <person name="Young S."/>
            <person name="Neafsey D."/>
            <person name="Nusbaum C."/>
            <person name="Birren B."/>
        </authorList>
    </citation>
    <scope>NUCLEOTIDE SEQUENCE [LARGE SCALE GENOMIC DNA]</scope>
    <source>
        <strain evidence="5">9E7_DIV0242</strain>
    </source>
</reference>
<dbReference type="OrthoDB" id="2211832at2"/>
<feature type="domain" description="HTH araC/xylS-type" evidence="4">
    <location>
        <begin position="19"/>
        <end position="118"/>
    </location>
</feature>
<evidence type="ECO:0000256" key="1">
    <source>
        <dbReference type="ARBA" id="ARBA00023015"/>
    </source>
</evidence>
<evidence type="ECO:0000313" key="6">
    <source>
        <dbReference type="EMBL" id="WYJ89807.1"/>
    </source>
</evidence>
<dbReference type="Proteomes" id="UP000195141">
    <property type="component" value="Chromosome"/>
</dbReference>
<dbReference type="InterPro" id="IPR018062">
    <property type="entry name" value="HTH_AraC-typ_CS"/>
</dbReference>
<dbReference type="PROSITE" id="PS00041">
    <property type="entry name" value="HTH_ARAC_FAMILY_1"/>
    <property type="match status" value="1"/>
</dbReference>
<keyword evidence="2" id="KW-0238">DNA-binding</keyword>
<dbReference type="InterPro" id="IPR020449">
    <property type="entry name" value="Tscrpt_reg_AraC-type_HTH"/>
</dbReference>
<dbReference type="SUPFAM" id="SSF46689">
    <property type="entry name" value="Homeodomain-like"/>
    <property type="match status" value="2"/>
</dbReference>